<dbReference type="Proteomes" id="UP000023152">
    <property type="component" value="Unassembled WGS sequence"/>
</dbReference>
<dbReference type="SUPFAM" id="SSF48403">
    <property type="entry name" value="Ankyrin repeat"/>
    <property type="match status" value="1"/>
</dbReference>
<dbReference type="InterPro" id="IPR036770">
    <property type="entry name" value="Ankyrin_rpt-contain_sf"/>
</dbReference>
<evidence type="ECO:0000313" key="1">
    <source>
        <dbReference type="EMBL" id="ETO00295.1"/>
    </source>
</evidence>
<name>X6LHV3_RETFI</name>
<reference evidence="1 2" key="1">
    <citation type="journal article" date="2013" name="Curr. Biol.">
        <title>The Genome of the Foraminiferan Reticulomyxa filosa.</title>
        <authorList>
            <person name="Glockner G."/>
            <person name="Hulsmann N."/>
            <person name="Schleicher M."/>
            <person name="Noegel A.A."/>
            <person name="Eichinger L."/>
            <person name="Gallinger C."/>
            <person name="Pawlowski J."/>
            <person name="Sierra R."/>
            <person name="Euteneuer U."/>
            <person name="Pillet L."/>
            <person name="Moustafa A."/>
            <person name="Platzer M."/>
            <person name="Groth M."/>
            <person name="Szafranski K."/>
            <person name="Schliwa M."/>
        </authorList>
    </citation>
    <scope>NUCLEOTIDE SEQUENCE [LARGE SCALE GENOMIC DNA]</scope>
</reference>
<gene>
    <name evidence="1" type="ORF">RFI_37151</name>
</gene>
<evidence type="ECO:0000313" key="2">
    <source>
        <dbReference type="Proteomes" id="UP000023152"/>
    </source>
</evidence>
<proteinExistence type="predicted"/>
<keyword evidence="2" id="KW-1185">Reference proteome</keyword>
<organism evidence="1 2">
    <name type="scientific">Reticulomyxa filosa</name>
    <dbReference type="NCBI Taxonomy" id="46433"/>
    <lineage>
        <taxon>Eukaryota</taxon>
        <taxon>Sar</taxon>
        <taxon>Rhizaria</taxon>
        <taxon>Retaria</taxon>
        <taxon>Foraminifera</taxon>
        <taxon>Monothalamids</taxon>
        <taxon>Reticulomyxidae</taxon>
        <taxon>Reticulomyxa</taxon>
    </lineage>
</organism>
<dbReference type="Gene3D" id="1.25.40.20">
    <property type="entry name" value="Ankyrin repeat-containing domain"/>
    <property type="match status" value="1"/>
</dbReference>
<comment type="caution">
    <text evidence="1">The sequence shown here is derived from an EMBL/GenBank/DDBJ whole genome shotgun (WGS) entry which is preliminary data.</text>
</comment>
<accession>X6LHV3</accession>
<protein>
    <submittedName>
        <fullName evidence="1">Uncharacterized protein</fullName>
    </submittedName>
</protein>
<dbReference type="AlphaFoldDB" id="X6LHV3"/>
<dbReference type="EMBL" id="ASPP01041417">
    <property type="protein sequence ID" value="ETO00295.1"/>
    <property type="molecule type" value="Genomic_DNA"/>
</dbReference>
<sequence length="348" mass="40341">MQLNEKHVDDVFKCLKGLKDKNECIRALCEKSLEIISTKLNDKQLDRVFNTSYFVRGSCAESLGVISINLTDKQLEGVFNDLPNEQEYNYFGSYKKSLEEISTKWNERQSEIVFNALIFVSKDSLNTNNDEDKSLVELFQLILTKLNGKQLYLLVVHLLERAKKRCARGVLSKIFEDMWKRVTVCELKENIQMKNENTLMNKENSNNRIWKTANDTDIQLLAFGLMTFNPRIQLSCDDDNTNFDALDELIKCYDKQAIEWKFPTHQSKWNNSNIGRDIQYPSLNNVIKQVSNDENAHEGCYTVVHEAARLGDLSQFKLVLQSHPDIDINDSCNEHRQTPLYLAINNEH</sequence>